<dbReference type="PANTHER" id="PTHR46339:SF7">
    <property type="entry name" value="BPTI_KUNITZ INHIBITOR DOMAIN-CONTAINING PROTEIN"/>
    <property type="match status" value="1"/>
</dbReference>
<dbReference type="Pfam" id="PF01683">
    <property type="entry name" value="EB"/>
    <property type="match status" value="2"/>
</dbReference>
<dbReference type="InterPro" id="IPR028150">
    <property type="entry name" value="Lustrin_cystein"/>
</dbReference>
<dbReference type="PROSITE" id="PS00280">
    <property type="entry name" value="BPTI_KUNITZ_1"/>
    <property type="match status" value="1"/>
</dbReference>
<dbReference type="SMART" id="SM00131">
    <property type="entry name" value="KU"/>
    <property type="match status" value="1"/>
</dbReference>
<comment type="caution">
    <text evidence="2">The sequence shown here is derived from an EMBL/GenBank/DDBJ whole genome shotgun (WGS) entry which is preliminary data.</text>
</comment>
<dbReference type="InterPro" id="IPR002223">
    <property type="entry name" value="Kunitz_BPTI"/>
</dbReference>
<dbReference type="InterPro" id="IPR020901">
    <property type="entry name" value="Prtase_inh_Kunz-CS"/>
</dbReference>
<evidence type="ECO:0000259" key="1">
    <source>
        <dbReference type="PROSITE" id="PS50279"/>
    </source>
</evidence>
<feature type="domain" description="BPTI/Kunitz inhibitor" evidence="1">
    <location>
        <begin position="22"/>
        <end position="74"/>
    </location>
</feature>
<gene>
    <name evidence="2" type="ORF">AB6A40_002517</name>
</gene>
<dbReference type="InterPro" id="IPR053014">
    <property type="entry name" value="Cuticle_assoc_divergent"/>
</dbReference>
<dbReference type="Pfam" id="PF00014">
    <property type="entry name" value="Kunitz_BPTI"/>
    <property type="match status" value="1"/>
</dbReference>
<dbReference type="Proteomes" id="UP001608902">
    <property type="component" value="Unassembled WGS sequence"/>
</dbReference>
<dbReference type="PANTHER" id="PTHR46339">
    <property type="entry name" value="PROTEIN CBG15282-RELATED"/>
    <property type="match status" value="1"/>
</dbReference>
<dbReference type="SMART" id="SM00289">
    <property type="entry name" value="WR1"/>
    <property type="match status" value="11"/>
</dbReference>
<keyword evidence="3" id="KW-1185">Reference proteome</keyword>
<sequence>MFIFESQITKYFLNFALSAFICSLPIDKGIKCGSSTSKRYYFNKITKECMSFIHNGCGGNLNSFTTLERCNNLCLSAGCVTGDIAYVNPNIHMPYQCDLSLKSSCPKNFVCTHDPLSNNDVCCGATHMGVCPLGEKAFINAIDMSVRECSSEVEDSCPGQYVCRPNTKNRRSYCCAPLEVTTHQTELCANGHAVYQDPLLKHAIKCLLKDNHDRCPNGYSCQSNSNHSSESYCCSNEPICPNGSEYYREAGSISPLKCVPNSFITCPKSYTCTKSGYCCKDDKKPNDGGCPFDEYVFTRNGEIVPCDPFDLSNSQCPSNFSCRWSVANQRYQCCGVTPISYIETDHSKDMGCPPTQVAYVVPSTNETQMCAVELRNCPTGFFCQYSVKNAHFQCCGVRGGCPNNEVAYLAVNGQPEKCSPKEAKCPRGFACQEGADGLFRCCTLTEEPKNCTVDEINVSNRCLAKAYPGDECLEPIQCMNNATCIDGECQCMEGMVEINGNCQFIEKCKSMQISYNGKCYMRVHQVGDVCEVDGQCPDGSLCHLKKCECPTGLKFVKNQCVAASAYRPSLCPIAGQIPFLEWGTTKPRSCSSAKRACPRGYQCQYSQEKSDDICCGMPRRISSPDEEEITTDPTSGPICDSGFPFIIDGFPQECSVSECPQGYECKYSSPHNTYYCCSEAKEDDGCPIGAAFLFPSTQTPIICTEPGSDQCPDGYECVRSMKSKLYQCCSIEMRMHAPKSYANNLDAVLPENRCPPFYVQVVRMIEGIFTNTCETQCPPGQFAVRGVCRNMA</sequence>
<dbReference type="AlphaFoldDB" id="A0ABD6EFV6"/>
<reference evidence="2 3" key="1">
    <citation type="submission" date="2024-08" db="EMBL/GenBank/DDBJ databases">
        <title>Gnathostoma spinigerum genome.</title>
        <authorList>
            <person name="Gonzalez-Bertolin B."/>
            <person name="Monzon S."/>
            <person name="Zaballos A."/>
            <person name="Jimenez P."/>
            <person name="Dekumyoy P."/>
            <person name="Varona S."/>
            <person name="Cuesta I."/>
            <person name="Sumanam S."/>
            <person name="Adisakwattana P."/>
            <person name="Gasser R.B."/>
            <person name="Hernandez-Gonzalez A."/>
            <person name="Young N.D."/>
            <person name="Perteguer M.J."/>
        </authorList>
    </citation>
    <scope>NUCLEOTIDE SEQUENCE [LARGE SCALE GENOMIC DNA]</scope>
    <source>
        <strain evidence="2">AL3</strain>
        <tissue evidence="2">Liver</tissue>
    </source>
</reference>
<evidence type="ECO:0000313" key="2">
    <source>
        <dbReference type="EMBL" id="MFH4975808.1"/>
    </source>
</evidence>
<dbReference type="SUPFAM" id="SSF57362">
    <property type="entry name" value="BPTI-like"/>
    <property type="match status" value="1"/>
</dbReference>
<dbReference type="InterPro" id="IPR036880">
    <property type="entry name" value="Kunitz_BPTI_sf"/>
</dbReference>
<dbReference type="InterPro" id="IPR006149">
    <property type="entry name" value="EB_dom"/>
</dbReference>
<accession>A0ABD6EFV6</accession>
<protein>
    <recommendedName>
        <fullName evidence="1">BPTI/Kunitz inhibitor domain-containing protein</fullName>
    </recommendedName>
</protein>
<organism evidence="2 3">
    <name type="scientific">Gnathostoma spinigerum</name>
    <dbReference type="NCBI Taxonomy" id="75299"/>
    <lineage>
        <taxon>Eukaryota</taxon>
        <taxon>Metazoa</taxon>
        <taxon>Ecdysozoa</taxon>
        <taxon>Nematoda</taxon>
        <taxon>Chromadorea</taxon>
        <taxon>Rhabditida</taxon>
        <taxon>Spirurina</taxon>
        <taxon>Gnathostomatomorpha</taxon>
        <taxon>Gnathostomatoidea</taxon>
        <taxon>Gnathostomatidae</taxon>
        <taxon>Gnathostoma</taxon>
    </lineage>
</organism>
<dbReference type="Pfam" id="PF14625">
    <property type="entry name" value="Lustrin_cystein"/>
    <property type="match status" value="10"/>
</dbReference>
<proteinExistence type="predicted"/>
<name>A0ABD6EFV6_9BILA</name>
<dbReference type="EMBL" id="JBGFUD010001137">
    <property type="protein sequence ID" value="MFH4975808.1"/>
    <property type="molecule type" value="Genomic_DNA"/>
</dbReference>
<dbReference type="PROSITE" id="PS50279">
    <property type="entry name" value="BPTI_KUNITZ_2"/>
    <property type="match status" value="1"/>
</dbReference>
<dbReference type="Gene3D" id="4.10.410.10">
    <property type="entry name" value="Pancreatic trypsin inhibitor Kunitz domain"/>
    <property type="match status" value="1"/>
</dbReference>
<dbReference type="InterPro" id="IPR006150">
    <property type="entry name" value="Cys_repeat_1"/>
</dbReference>
<evidence type="ECO:0000313" key="3">
    <source>
        <dbReference type="Proteomes" id="UP001608902"/>
    </source>
</evidence>